<protein>
    <submittedName>
        <fullName evidence="2">HTH domain-containing protein</fullName>
    </submittedName>
</protein>
<comment type="caution">
    <text evidence="2">The sequence shown here is derived from an EMBL/GenBank/DDBJ whole genome shotgun (WGS) entry which is preliminary data.</text>
</comment>
<dbReference type="PROSITE" id="PS50531">
    <property type="entry name" value="HTH_IS21"/>
    <property type="match status" value="1"/>
</dbReference>
<dbReference type="InterPro" id="IPR017894">
    <property type="entry name" value="HTH_IS21_transposase_type"/>
</dbReference>
<gene>
    <name evidence="2" type="ORF">ERJ67_11095</name>
</gene>
<evidence type="ECO:0000313" key="3">
    <source>
        <dbReference type="Proteomes" id="UP000317990"/>
    </source>
</evidence>
<feature type="non-terminal residue" evidence="2">
    <location>
        <position position="41"/>
    </location>
</feature>
<dbReference type="Proteomes" id="UP000317990">
    <property type="component" value="Unassembled WGS sequence"/>
</dbReference>
<feature type="domain" description="HTH IS21-type" evidence="1">
    <location>
        <begin position="2"/>
        <end position="41"/>
    </location>
</feature>
<accession>A0A524RKP6</accession>
<evidence type="ECO:0000313" key="2">
    <source>
        <dbReference type="EMBL" id="TGG90283.1"/>
    </source>
</evidence>
<dbReference type="Pfam" id="PF13936">
    <property type="entry name" value="HTH_38"/>
    <property type="match status" value="1"/>
</dbReference>
<evidence type="ECO:0000259" key="1">
    <source>
        <dbReference type="PROSITE" id="PS50531"/>
    </source>
</evidence>
<name>A0A524RKP6_9CHRO</name>
<proteinExistence type="predicted"/>
<sequence>MGMMKEIYELKGAGCSIREIARELDISRNTVRRYLKSPEAM</sequence>
<reference evidence="2 3" key="1">
    <citation type="journal article" date="2019" name="mSystems">
        <title>Life at home and on the roam: Genomic adaptions reflect the dual lifestyle of an intracellular, facultative symbiont.</title>
        <authorList>
            <person name="Burgsdorf I."/>
        </authorList>
    </citation>
    <scope>NUCLEOTIDE SEQUENCE [LARGE SCALE GENOMIC DNA]</scope>
    <source>
        <strain evidence="2">277cV</strain>
    </source>
</reference>
<dbReference type="InterPro" id="IPR025246">
    <property type="entry name" value="IS30-like_HTH"/>
</dbReference>
<dbReference type="AlphaFoldDB" id="A0A524RKP6"/>
<dbReference type="Gene3D" id="1.10.10.60">
    <property type="entry name" value="Homeodomain-like"/>
    <property type="match status" value="1"/>
</dbReference>
<dbReference type="InterPro" id="IPR009057">
    <property type="entry name" value="Homeodomain-like_sf"/>
</dbReference>
<dbReference type="SUPFAM" id="SSF46689">
    <property type="entry name" value="Homeodomain-like"/>
    <property type="match status" value="1"/>
</dbReference>
<dbReference type="EMBL" id="SRMO01000091">
    <property type="protein sequence ID" value="TGG90283.1"/>
    <property type="molecule type" value="Genomic_DNA"/>
</dbReference>
<organism evidence="2 3">
    <name type="scientific">Aphanocapsa feldmannii 277cV</name>
    <dbReference type="NCBI Taxonomy" id="2507553"/>
    <lineage>
        <taxon>Bacteria</taxon>
        <taxon>Bacillati</taxon>
        <taxon>Cyanobacteriota</taxon>
        <taxon>Cyanophyceae</taxon>
        <taxon>Oscillatoriophycideae</taxon>
        <taxon>Chroococcales</taxon>
        <taxon>Microcystaceae</taxon>
        <taxon>Aphanocapsa</taxon>
    </lineage>
</organism>